<name>A0A4Q7TJP1_9MICO</name>
<dbReference type="Proteomes" id="UP000292408">
    <property type="component" value="Unassembled WGS sequence"/>
</dbReference>
<gene>
    <name evidence="1" type="ORF">EV140_1379</name>
</gene>
<dbReference type="RefSeq" id="WP_130282348.1">
    <property type="nucleotide sequence ID" value="NZ_SGXT01000014.1"/>
</dbReference>
<reference evidence="1 2" key="1">
    <citation type="journal article" date="2015" name="Stand. Genomic Sci.">
        <title>Genomic Encyclopedia of Bacterial and Archaeal Type Strains, Phase III: the genomes of soil and plant-associated and newly described type strains.</title>
        <authorList>
            <person name="Whitman W.B."/>
            <person name="Woyke T."/>
            <person name="Klenk H.P."/>
            <person name="Zhou Y."/>
            <person name="Lilburn T.G."/>
            <person name="Beck B.J."/>
            <person name="De Vos P."/>
            <person name="Vandamme P."/>
            <person name="Eisen J.A."/>
            <person name="Garrity G."/>
            <person name="Hugenholtz P."/>
            <person name="Kyrpides N.C."/>
        </authorList>
    </citation>
    <scope>NUCLEOTIDE SEQUENCE [LARGE SCALE GENOMIC DNA]</scope>
    <source>
        <strain evidence="1 2">AC4r</strain>
    </source>
</reference>
<proteinExistence type="predicted"/>
<dbReference type="Gene3D" id="3.30.460.10">
    <property type="entry name" value="Beta Polymerase, domain 2"/>
    <property type="match status" value="1"/>
</dbReference>
<sequence length="261" mass="28140">MGDAQRFDDLSDKLARAVREHPELVGLALMGSASEAGRHRRDEWSDHDFFAIAADGAGPRVRADLSWLPRQEHLVLALPEGGAGVVALYDDGHLLEFAAAHPAELEGALAGLTTVTVDDEDGTVATLIAESQARAAATTAIDPALEAGLALIKLRIGVGRARRGEVVSGGLFVRTWALQHLVRALRGRLLDPDEPQRDLLEPTRRLEQVLPRQAAALAAALELPVEPAARALYALMRDELEPGWPEFPSRAADVVAQRFGW</sequence>
<evidence type="ECO:0000313" key="1">
    <source>
        <dbReference type="EMBL" id="RZT60854.1"/>
    </source>
</evidence>
<dbReference type="AlphaFoldDB" id="A0A4Q7TJP1"/>
<keyword evidence="2" id="KW-1185">Reference proteome</keyword>
<protein>
    <submittedName>
        <fullName evidence="1">Uncharacterized protein</fullName>
    </submittedName>
</protein>
<comment type="caution">
    <text evidence="1">The sequence shown here is derived from an EMBL/GenBank/DDBJ whole genome shotgun (WGS) entry which is preliminary data.</text>
</comment>
<organism evidence="1 2">
    <name type="scientific">Microcella alkaliphila</name>
    <dbReference type="NCBI Taxonomy" id="279828"/>
    <lineage>
        <taxon>Bacteria</taxon>
        <taxon>Bacillati</taxon>
        <taxon>Actinomycetota</taxon>
        <taxon>Actinomycetes</taxon>
        <taxon>Micrococcales</taxon>
        <taxon>Microbacteriaceae</taxon>
        <taxon>Microcella</taxon>
    </lineage>
</organism>
<evidence type="ECO:0000313" key="2">
    <source>
        <dbReference type="Proteomes" id="UP000292408"/>
    </source>
</evidence>
<accession>A0A4Q7TJP1</accession>
<dbReference type="EMBL" id="SGXT01000014">
    <property type="protein sequence ID" value="RZT60854.1"/>
    <property type="molecule type" value="Genomic_DNA"/>
</dbReference>
<dbReference type="InterPro" id="IPR043519">
    <property type="entry name" value="NT_sf"/>
</dbReference>
<dbReference type="OrthoDB" id="383876at2"/>